<reference evidence="2" key="1">
    <citation type="submission" date="2015-07" db="EMBL/GenBank/DDBJ databases">
        <title>Near-Complete Genome Sequence of the Cellulolytic Bacterium Bacteroides (Pseudobacteroides) cellulosolvens ATCC 35603.</title>
        <authorList>
            <person name="Dassa B."/>
            <person name="Utturkar S.M."/>
            <person name="Klingeman D.M."/>
            <person name="Hurt R.A."/>
            <person name="Keller M."/>
            <person name="Xu J."/>
            <person name="Reddy Y.H.K."/>
            <person name="Borovok I."/>
            <person name="Grinberg I.R."/>
            <person name="Lamed R."/>
            <person name="Zhivin O."/>
            <person name="Bayer E.A."/>
            <person name="Brown S.D."/>
        </authorList>
    </citation>
    <scope>NUCLEOTIDE SEQUENCE [LARGE SCALE GENOMIC DNA]</scope>
    <source>
        <strain evidence="2">DSM 2933</strain>
    </source>
</reference>
<evidence type="ECO:0008006" key="3">
    <source>
        <dbReference type="Google" id="ProtNLM"/>
    </source>
</evidence>
<dbReference type="eggNOG" id="COG3738">
    <property type="taxonomic scope" value="Bacteria"/>
</dbReference>
<dbReference type="Proteomes" id="UP000036923">
    <property type="component" value="Unassembled WGS sequence"/>
</dbReference>
<evidence type="ECO:0000313" key="2">
    <source>
        <dbReference type="Proteomes" id="UP000036923"/>
    </source>
</evidence>
<evidence type="ECO:0000313" key="1">
    <source>
        <dbReference type="EMBL" id="KNY29594.1"/>
    </source>
</evidence>
<organism evidence="1 2">
    <name type="scientific">Pseudobacteroides cellulosolvens ATCC 35603 = DSM 2933</name>
    <dbReference type="NCBI Taxonomy" id="398512"/>
    <lineage>
        <taxon>Bacteria</taxon>
        <taxon>Bacillati</taxon>
        <taxon>Bacillota</taxon>
        <taxon>Clostridia</taxon>
        <taxon>Eubacteriales</taxon>
        <taxon>Oscillospiraceae</taxon>
        <taxon>Pseudobacteroides</taxon>
    </lineage>
</organism>
<accession>A0A0L6JV34</accession>
<protein>
    <recommendedName>
        <fullName evidence="3">DUF1287 domain-containing protein</fullName>
    </recommendedName>
</protein>
<dbReference type="STRING" id="398512.Bccel_4868"/>
<dbReference type="AlphaFoldDB" id="A0A0L6JV34"/>
<comment type="caution">
    <text evidence="1">The sequence shown here is derived from an EMBL/GenBank/DDBJ whole genome shotgun (WGS) entry which is preliminary data.</text>
</comment>
<name>A0A0L6JV34_9FIRM</name>
<sequence>MNKAIFTLLIIFIFLLVNINSISREMISANQVEFNSSKTLLAADNTLNIAFSSIAVPPNTSSIIAVHLIANTSIPIKIPKILCKSDKDRDGINDLDDIIQGAKKDAKNKPVYRSKYYVGGYPPYNEGVCTDVIWRALKNAGYNLKQMIDKDIKAHRRDYFSSKRKSDPNIDFRRVSNLFVFFKKYSKNLTTKLKPYDIDNLREWQGGDIVTFKNPNHIAIVSNKRRPDGIPYLIHNGGPYTMEIDTLVTMMPGITGHFRFPKQ</sequence>
<dbReference type="EMBL" id="LGTC01000001">
    <property type="protein sequence ID" value="KNY29594.1"/>
    <property type="molecule type" value="Genomic_DNA"/>
</dbReference>
<dbReference type="RefSeq" id="WP_050753774.1">
    <property type="nucleotide sequence ID" value="NZ_JQKC01000001.1"/>
</dbReference>
<proteinExistence type="predicted"/>
<dbReference type="Pfam" id="PF06940">
    <property type="entry name" value="DUF1287"/>
    <property type="match status" value="1"/>
</dbReference>
<keyword evidence="2" id="KW-1185">Reference proteome</keyword>
<gene>
    <name evidence="1" type="ORF">Bccel_4868</name>
</gene>
<dbReference type="InterPro" id="IPR009706">
    <property type="entry name" value="DUF1287"/>
</dbReference>